<sequence>MSDKTTVALLLGRKGSSGFPGKNSMTILGRPAFTYPIMAAKNSRFVDHIFVSTDHEGIIAAAPEMGVEVIERPEELANDEALFEDALEHGYFEVVSRLGKAPDYVVVLMCNAVTINAALIDEAIEKLEANPEADSAVTVSVFDMYSPLRARKLGEDGYLKPFVPFEAFGDPKTLSCDRRSQGTSYFADMSHTVCRGECIANMAEGLLPQRWMGQNILPVVNGDGCDIDERWQLDMSINWLKDHGFSEGDTPYED</sequence>
<dbReference type="Proteomes" id="UP000269883">
    <property type="component" value="Chromosome"/>
</dbReference>
<dbReference type="InterPro" id="IPR029044">
    <property type="entry name" value="Nucleotide-diphossugar_trans"/>
</dbReference>
<keyword evidence="2" id="KW-1185">Reference proteome</keyword>
<dbReference type="Gene3D" id="3.90.550.10">
    <property type="entry name" value="Spore Coat Polysaccharide Biosynthesis Protein SpsA, Chain A"/>
    <property type="match status" value="1"/>
</dbReference>
<dbReference type="KEGG" id="dfl:DFE_2187"/>
<reference evidence="1 2" key="1">
    <citation type="journal article" date="2018" name="Sci. Adv.">
        <title>Multi-heme cytochromes provide a pathway for survival in energy-limited environments.</title>
        <authorList>
            <person name="Deng X."/>
            <person name="Dohmae N."/>
            <person name="Nealson K.H."/>
            <person name="Hashimoto K."/>
            <person name="Okamoto A."/>
        </authorList>
    </citation>
    <scope>NUCLEOTIDE SEQUENCE [LARGE SCALE GENOMIC DNA]</scope>
    <source>
        <strain evidence="1 2">IS5</strain>
    </source>
</reference>
<dbReference type="Pfam" id="PF02348">
    <property type="entry name" value="CTP_transf_3"/>
    <property type="match status" value="1"/>
</dbReference>
<dbReference type="PANTHER" id="PTHR21485">
    <property type="entry name" value="HAD SUPERFAMILY MEMBERS CMAS AND KDSC"/>
    <property type="match status" value="1"/>
</dbReference>
<dbReference type="InterPro" id="IPR050793">
    <property type="entry name" value="CMP-NeuNAc_synthase"/>
</dbReference>
<dbReference type="AlphaFoldDB" id="A0A2Z6B0B6"/>
<accession>A0A2Z6B0B6</accession>
<dbReference type="OrthoDB" id="9805604at2"/>
<protein>
    <submittedName>
        <fullName evidence="1">Cytidylyltransferase domain protein</fullName>
    </submittedName>
</protein>
<organism evidence="1 2">
    <name type="scientific">Desulfovibrio ferrophilus</name>
    <dbReference type="NCBI Taxonomy" id="241368"/>
    <lineage>
        <taxon>Bacteria</taxon>
        <taxon>Pseudomonadati</taxon>
        <taxon>Thermodesulfobacteriota</taxon>
        <taxon>Desulfovibrionia</taxon>
        <taxon>Desulfovibrionales</taxon>
        <taxon>Desulfovibrionaceae</taxon>
        <taxon>Desulfovibrio</taxon>
    </lineage>
</organism>
<dbReference type="SUPFAM" id="SSF53448">
    <property type="entry name" value="Nucleotide-diphospho-sugar transferases"/>
    <property type="match status" value="1"/>
</dbReference>
<evidence type="ECO:0000313" key="2">
    <source>
        <dbReference type="Proteomes" id="UP000269883"/>
    </source>
</evidence>
<keyword evidence="1" id="KW-0548">Nucleotidyltransferase</keyword>
<dbReference type="RefSeq" id="WP_126379437.1">
    <property type="nucleotide sequence ID" value="NZ_AP017378.1"/>
</dbReference>
<evidence type="ECO:0000313" key="1">
    <source>
        <dbReference type="EMBL" id="BBD08913.1"/>
    </source>
</evidence>
<dbReference type="EMBL" id="AP017378">
    <property type="protein sequence ID" value="BBD08913.1"/>
    <property type="molecule type" value="Genomic_DNA"/>
</dbReference>
<gene>
    <name evidence="1" type="ORF">DFE_2187</name>
</gene>
<name>A0A2Z6B0B6_9BACT</name>
<dbReference type="PANTHER" id="PTHR21485:SF3">
    <property type="entry name" value="N-ACYLNEURAMINATE CYTIDYLYLTRANSFERASE"/>
    <property type="match status" value="1"/>
</dbReference>
<proteinExistence type="predicted"/>
<dbReference type="InterPro" id="IPR003329">
    <property type="entry name" value="Cytidylyl_trans"/>
</dbReference>
<dbReference type="GO" id="GO:0008781">
    <property type="term" value="F:N-acylneuraminate cytidylyltransferase activity"/>
    <property type="evidence" value="ECO:0007669"/>
    <property type="project" value="TreeGrafter"/>
</dbReference>
<keyword evidence="1" id="KW-0808">Transferase</keyword>